<dbReference type="InterPro" id="IPR031854">
    <property type="entry name" value="FidL-like"/>
</dbReference>
<comment type="caution">
    <text evidence="1">The sequence shown here is derived from an EMBL/GenBank/DDBJ whole genome shotgun (WGS) entry which is preliminary data.</text>
</comment>
<name>A0AAJ1Y7N9_SERFO</name>
<gene>
    <name evidence="1" type="ORF">RDT67_03410</name>
</gene>
<evidence type="ECO:0000313" key="1">
    <source>
        <dbReference type="EMBL" id="MDQ9125475.1"/>
    </source>
</evidence>
<organism evidence="1 2">
    <name type="scientific">Serratia fonticola</name>
    <dbReference type="NCBI Taxonomy" id="47917"/>
    <lineage>
        <taxon>Bacteria</taxon>
        <taxon>Pseudomonadati</taxon>
        <taxon>Pseudomonadota</taxon>
        <taxon>Gammaproteobacteria</taxon>
        <taxon>Enterobacterales</taxon>
        <taxon>Yersiniaceae</taxon>
        <taxon>Serratia</taxon>
    </lineage>
</organism>
<sequence>MKKIIISLLFIVALCGSFYHKNYSSKPFRCDAHLIALVEQDSNHVELNLHDNLILTLPTEGLVSMTGTIKQNDKDYLVSRTLFFTIKKSGLKNNYKVEISREEIDKRDELPEDLWLKYVFPKSTGVEFYSEVRELNKNAILLQSLSNPLLVCVRTEN</sequence>
<dbReference type="Proteomes" id="UP001224622">
    <property type="component" value="Unassembled WGS sequence"/>
</dbReference>
<dbReference type="RefSeq" id="WP_098929743.1">
    <property type="nucleotide sequence ID" value="NZ_CP023956.1"/>
</dbReference>
<accession>A0AAJ1Y7N9</accession>
<dbReference type="Pfam" id="PF15941">
    <property type="entry name" value="FidL_like"/>
    <property type="match status" value="1"/>
</dbReference>
<evidence type="ECO:0000313" key="2">
    <source>
        <dbReference type="Proteomes" id="UP001224622"/>
    </source>
</evidence>
<proteinExistence type="predicted"/>
<protein>
    <submittedName>
        <fullName evidence="1">FidL-like protein</fullName>
    </submittedName>
</protein>
<reference evidence="1" key="1">
    <citation type="submission" date="2023-08" db="EMBL/GenBank/DDBJ databases">
        <title>The Comparative Genomic Analysis of Yersiniaceae from Polar Regions.</title>
        <authorList>
            <person name="Goncharov A."/>
            <person name="Aslanov B."/>
            <person name="Kolodzhieva V."/>
            <person name="Azarov D."/>
            <person name="Mochov A."/>
            <person name="Lebedeva E."/>
        </authorList>
    </citation>
    <scope>NUCLEOTIDE SEQUENCE</scope>
    <source>
        <strain evidence="1">Vf</strain>
    </source>
</reference>
<dbReference type="AlphaFoldDB" id="A0AAJ1Y7N9"/>
<dbReference type="EMBL" id="JAVIGA010000002">
    <property type="protein sequence ID" value="MDQ9125475.1"/>
    <property type="molecule type" value="Genomic_DNA"/>
</dbReference>